<keyword evidence="3" id="KW-1185">Reference proteome</keyword>
<protein>
    <submittedName>
        <fullName evidence="2">EthD domain-containing protein</fullName>
    </submittedName>
</protein>
<reference evidence="2 3" key="1">
    <citation type="submission" date="2016-11" db="EMBL/GenBank/DDBJ databases">
        <authorList>
            <person name="Jaros S."/>
            <person name="Januszkiewicz K."/>
            <person name="Wedrychowicz H."/>
        </authorList>
    </citation>
    <scope>NUCLEOTIDE SEQUENCE [LARGE SCALE GENOMIC DNA]</scope>
    <source>
        <strain evidence="2 3">DSM 46144</strain>
    </source>
</reference>
<dbReference type="SUPFAM" id="SSF54909">
    <property type="entry name" value="Dimeric alpha+beta barrel"/>
    <property type="match status" value="1"/>
</dbReference>
<organism evidence="2 3">
    <name type="scientific">Cryptosporangium aurantiacum</name>
    <dbReference type="NCBI Taxonomy" id="134849"/>
    <lineage>
        <taxon>Bacteria</taxon>
        <taxon>Bacillati</taxon>
        <taxon>Actinomycetota</taxon>
        <taxon>Actinomycetes</taxon>
        <taxon>Cryptosporangiales</taxon>
        <taxon>Cryptosporangiaceae</taxon>
        <taxon>Cryptosporangium</taxon>
    </lineage>
</organism>
<dbReference type="STRING" id="134849.SAMN05443668_106359"/>
<dbReference type="InterPro" id="IPR011008">
    <property type="entry name" value="Dimeric_a/b-barrel"/>
</dbReference>
<feature type="domain" description="EthD" evidence="1">
    <location>
        <begin position="11"/>
        <end position="96"/>
    </location>
</feature>
<evidence type="ECO:0000313" key="2">
    <source>
        <dbReference type="EMBL" id="SHN39784.1"/>
    </source>
</evidence>
<sequence>MIKVLLFVKRKDGLSREEFRARYESGHVPLAIAELEHLRRYARNFVRPVKGLPEPGFDVVTEFWFEDWEAWKATSAYALGETGRTLAEDEAVFMDRASMRFVVVDEHVSDVDAVRASASAGSA</sequence>
<dbReference type="Gene3D" id="3.30.70.100">
    <property type="match status" value="1"/>
</dbReference>
<proteinExistence type="predicted"/>
<name>A0A1M7R465_9ACTN</name>
<dbReference type="OrthoDB" id="2613214at2"/>
<evidence type="ECO:0000313" key="3">
    <source>
        <dbReference type="Proteomes" id="UP000184440"/>
    </source>
</evidence>
<dbReference type="RefSeq" id="WP_073259704.1">
    <property type="nucleotide sequence ID" value="NZ_FRCS01000006.1"/>
</dbReference>
<dbReference type="Pfam" id="PF07110">
    <property type="entry name" value="EthD"/>
    <property type="match status" value="1"/>
</dbReference>
<dbReference type="InterPro" id="IPR009799">
    <property type="entry name" value="EthD_dom"/>
</dbReference>
<dbReference type="EMBL" id="FRCS01000006">
    <property type="protein sequence ID" value="SHN39784.1"/>
    <property type="molecule type" value="Genomic_DNA"/>
</dbReference>
<gene>
    <name evidence="2" type="ORF">SAMN05443668_106359</name>
</gene>
<dbReference type="Proteomes" id="UP000184440">
    <property type="component" value="Unassembled WGS sequence"/>
</dbReference>
<dbReference type="GO" id="GO:0016491">
    <property type="term" value="F:oxidoreductase activity"/>
    <property type="evidence" value="ECO:0007669"/>
    <property type="project" value="InterPro"/>
</dbReference>
<dbReference type="AlphaFoldDB" id="A0A1M7R465"/>
<evidence type="ECO:0000259" key="1">
    <source>
        <dbReference type="Pfam" id="PF07110"/>
    </source>
</evidence>
<accession>A0A1M7R465</accession>